<sequence>MAVQLSTQTVVQASAITVAPAINDQQFQGYYIHPGGSLEPIDCPSASSLFTTSNYAVCCGIGATTCSVFPTKCVGTVLVGVSSAPCATNQFCQTVSIFDQYPANSALIHSQIICAPSNWAAFSIYRNVVTATSATVLSTLTYTSPTTGAAITNTLATTTFQTSASSATTASGSNVSAGGISASSQTAAADSSSNSGSQNLAWIAGVVIGAVVLIALLALLIWTIRTGKWKRTSNSTAVAGGGAPAAAATHHPEMGSAHVASPPAYGYTPYHELGRKDTVAAKVAPPQEMDSAAPRAPGPFELPESAQAQQGYHGRPQ</sequence>
<evidence type="ECO:0000256" key="2">
    <source>
        <dbReference type="SAM" id="Phobius"/>
    </source>
</evidence>
<name>A0A6H0Y0I0_9PEZI</name>
<accession>A0A6H0Y0I0</accession>
<organism evidence="3 4">
    <name type="scientific">Peltaster fructicola</name>
    <dbReference type="NCBI Taxonomy" id="286661"/>
    <lineage>
        <taxon>Eukaryota</taxon>
        <taxon>Fungi</taxon>
        <taxon>Dikarya</taxon>
        <taxon>Ascomycota</taxon>
        <taxon>Pezizomycotina</taxon>
        <taxon>Dothideomycetes</taxon>
        <taxon>Dothideomycetes incertae sedis</taxon>
        <taxon>Peltaster</taxon>
    </lineage>
</organism>
<protein>
    <recommendedName>
        <fullName evidence="5">Mid2 domain-containing protein</fullName>
    </recommendedName>
</protein>
<evidence type="ECO:0000256" key="1">
    <source>
        <dbReference type="SAM" id="MobiDB-lite"/>
    </source>
</evidence>
<evidence type="ECO:0008006" key="5">
    <source>
        <dbReference type="Google" id="ProtNLM"/>
    </source>
</evidence>
<feature type="region of interest" description="Disordered" evidence="1">
    <location>
        <begin position="277"/>
        <end position="317"/>
    </location>
</feature>
<evidence type="ECO:0000313" key="4">
    <source>
        <dbReference type="Proteomes" id="UP000503462"/>
    </source>
</evidence>
<keyword evidence="2" id="KW-1133">Transmembrane helix</keyword>
<feature type="region of interest" description="Disordered" evidence="1">
    <location>
        <begin position="233"/>
        <end position="256"/>
    </location>
</feature>
<keyword evidence="2" id="KW-0472">Membrane</keyword>
<evidence type="ECO:0000313" key="3">
    <source>
        <dbReference type="EMBL" id="QIX00513.1"/>
    </source>
</evidence>
<reference evidence="3 4" key="1">
    <citation type="journal article" date="2016" name="Sci. Rep.">
        <title>Peltaster fructicola genome reveals evolution from an invasive phytopathogen to an ectophytic parasite.</title>
        <authorList>
            <person name="Xu C."/>
            <person name="Chen H."/>
            <person name="Gleason M.L."/>
            <person name="Xu J.R."/>
            <person name="Liu H."/>
            <person name="Zhang R."/>
            <person name="Sun G."/>
        </authorList>
    </citation>
    <scope>NUCLEOTIDE SEQUENCE [LARGE SCALE GENOMIC DNA]</scope>
    <source>
        <strain evidence="3 4">LNHT1506</strain>
    </source>
</reference>
<dbReference type="OrthoDB" id="3557178at2759"/>
<dbReference type="Proteomes" id="UP000503462">
    <property type="component" value="Chromosome 4"/>
</dbReference>
<dbReference type="EMBL" id="CP051142">
    <property type="protein sequence ID" value="QIX00513.1"/>
    <property type="molecule type" value="Genomic_DNA"/>
</dbReference>
<keyword evidence="4" id="KW-1185">Reference proteome</keyword>
<feature type="transmembrane region" description="Helical" evidence="2">
    <location>
        <begin position="200"/>
        <end position="222"/>
    </location>
</feature>
<keyword evidence="2" id="KW-0812">Transmembrane</keyword>
<dbReference type="AlphaFoldDB" id="A0A6H0Y0I0"/>
<proteinExistence type="predicted"/>
<gene>
    <name evidence="3" type="ORF">AMS68_006030</name>
</gene>